<feature type="compositionally biased region" description="Polar residues" evidence="1">
    <location>
        <begin position="412"/>
        <end position="458"/>
    </location>
</feature>
<dbReference type="AlphaFoldDB" id="A0A6J8BSY2"/>
<accession>A0A6J8BSY2</accession>
<feature type="region of interest" description="Disordered" evidence="1">
    <location>
        <begin position="283"/>
        <end position="458"/>
    </location>
</feature>
<proteinExistence type="predicted"/>
<feature type="region of interest" description="Disordered" evidence="1">
    <location>
        <begin position="63"/>
        <end position="83"/>
    </location>
</feature>
<feature type="compositionally biased region" description="Basic residues" evidence="1">
    <location>
        <begin position="63"/>
        <end position="72"/>
    </location>
</feature>
<dbReference type="EMBL" id="CACVKT020003828">
    <property type="protein sequence ID" value="CAC5385984.1"/>
    <property type="molecule type" value="Genomic_DNA"/>
</dbReference>
<keyword evidence="3" id="KW-1185">Reference proteome</keyword>
<evidence type="ECO:0000313" key="2">
    <source>
        <dbReference type="EMBL" id="CAC5385984.1"/>
    </source>
</evidence>
<name>A0A6J8BSY2_MYTCO</name>
<dbReference type="Proteomes" id="UP000507470">
    <property type="component" value="Unassembled WGS sequence"/>
</dbReference>
<sequence length="458" mass="51158">MYDHCSQSLTLKKGKEEECCHKLRTFFIVTNIKRNRSRNHRKALPVTIDELEIITKPVKKTARRNIRRKKTARRNDKNTKTTNGTFDEEEIVIIDDHEGQAINNRKSVDVDCLTREKHFEILLKGLCACSNFDQISALCVQAKEEFARHKIEGKPSEIYIMQDGNCLPRCRSLFAFRSESRHIENRTRIVIELALSEDLYLDNDYLRKGTNSQESLSQLFATYSDFFIPGVHLTDNIVRSIFEAEVLNCPKLGTYMGIWQIFALSNILGWSLMSCYPDKSDNDVPVSKSNGDFPVSQSDDDVPVSQSDDDILVSKSDDVPSDDDILVSKSDDVPVSQSDDIHVSQTYGDVPVSQSDDNLLVSKSDDDIPVSKSDDVPVSQSDDIPVSKSDDVPVSQSDVSVSQLGYSDDYSDVNSQPDDVPVSQTHGDVPVSQSDDVLVSQTHGAVPVSQSNGDLPEI</sequence>
<dbReference type="OrthoDB" id="10043303at2759"/>
<feature type="compositionally biased region" description="Low complexity" evidence="1">
    <location>
        <begin position="381"/>
        <end position="403"/>
    </location>
</feature>
<gene>
    <name evidence="2" type="ORF">MCOR_21476</name>
</gene>
<evidence type="ECO:0000313" key="3">
    <source>
        <dbReference type="Proteomes" id="UP000507470"/>
    </source>
</evidence>
<reference evidence="2 3" key="1">
    <citation type="submission" date="2020-06" db="EMBL/GenBank/DDBJ databases">
        <authorList>
            <person name="Li R."/>
            <person name="Bekaert M."/>
        </authorList>
    </citation>
    <scope>NUCLEOTIDE SEQUENCE [LARGE SCALE GENOMIC DNA]</scope>
    <source>
        <strain evidence="3">wild</strain>
    </source>
</reference>
<organism evidence="2 3">
    <name type="scientific">Mytilus coruscus</name>
    <name type="common">Sea mussel</name>
    <dbReference type="NCBI Taxonomy" id="42192"/>
    <lineage>
        <taxon>Eukaryota</taxon>
        <taxon>Metazoa</taxon>
        <taxon>Spiralia</taxon>
        <taxon>Lophotrochozoa</taxon>
        <taxon>Mollusca</taxon>
        <taxon>Bivalvia</taxon>
        <taxon>Autobranchia</taxon>
        <taxon>Pteriomorphia</taxon>
        <taxon>Mytilida</taxon>
        <taxon>Mytiloidea</taxon>
        <taxon>Mytilidae</taxon>
        <taxon>Mytilinae</taxon>
        <taxon>Mytilus</taxon>
    </lineage>
</organism>
<protein>
    <submittedName>
        <fullName evidence="2">Uncharacterized protein</fullName>
    </submittedName>
</protein>
<evidence type="ECO:0000256" key="1">
    <source>
        <dbReference type="SAM" id="MobiDB-lite"/>
    </source>
</evidence>
<feature type="compositionally biased region" description="Acidic residues" evidence="1">
    <location>
        <begin position="298"/>
        <end position="311"/>
    </location>
</feature>
<feature type="compositionally biased region" description="Polar residues" evidence="1">
    <location>
        <begin position="335"/>
        <end position="357"/>
    </location>
</feature>